<dbReference type="Gene3D" id="1.10.510.10">
    <property type="entry name" value="Transferase(Phosphotransferase) domain 1"/>
    <property type="match status" value="1"/>
</dbReference>
<keyword evidence="4" id="KW-0723">Serine/threonine-protein kinase</keyword>
<dbReference type="InterPro" id="IPR000719">
    <property type="entry name" value="Prot_kinase_dom"/>
</dbReference>
<organism evidence="7 8">
    <name type="scientific">Favolaschia claudopus</name>
    <dbReference type="NCBI Taxonomy" id="2862362"/>
    <lineage>
        <taxon>Eukaryota</taxon>
        <taxon>Fungi</taxon>
        <taxon>Dikarya</taxon>
        <taxon>Basidiomycota</taxon>
        <taxon>Agaricomycotina</taxon>
        <taxon>Agaricomycetes</taxon>
        <taxon>Agaricomycetidae</taxon>
        <taxon>Agaricales</taxon>
        <taxon>Marasmiineae</taxon>
        <taxon>Mycenaceae</taxon>
        <taxon>Favolaschia</taxon>
    </lineage>
</organism>
<dbReference type="InterPro" id="IPR011009">
    <property type="entry name" value="Kinase-like_dom_sf"/>
</dbReference>
<gene>
    <name evidence="7" type="ORF">R3P38DRAFT_3036549</name>
</gene>
<feature type="domain" description="Protein kinase" evidence="6">
    <location>
        <begin position="5"/>
        <end position="300"/>
    </location>
</feature>
<dbReference type="SUPFAM" id="SSF56112">
    <property type="entry name" value="Protein kinase-like (PK-like)"/>
    <property type="match status" value="1"/>
</dbReference>
<dbReference type="EMBL" id="JAWWNJ010000075">
    <property type="protein sequence ID" value="KAK7006730.1"/>
    <property type="molecule type" value="Genomic_DNA"/>
</dbReference>
<evidence type="ECO:0000313" key="8">
    <source>
        <dbReference type="Proteomes" id="UP001362999"/>
    </source>
</evidence>
<evidence type="ECO:0000256" key="1">
    <source>
        <dbReference type="ARBA" id="ARBA00022741"/>
    </source>
</evidence>
<dbReference type="InterPro" id="IPR017441">
    <property type="entry name" value="Protein_kinase_ATP_BS"/>
</dbReference>
<name>A0AAW0AD09_9AGAR</name>
<protein>
    <submittedName>
        <fullName evidence="7">Pkinase-domain-containing protein</fullName>
    </submittedName>
</protein>
<keyword evidence="4" id="KW-0418">Kinase</keyword>
<dbReference type="PROSITE" id="PS00108">
    <property type="entry name" value="PROTEIN_KINASE_ST"/>
    <property type="match status" value="1"/>
</dbReference>
<comment type="similarity">
    <text evidence="4">Belongs to the protein kinase superfamily.</text>
</comment>
<keyword evidence="8" id="KW-1185">Reference proteome</keyword>
<evidence type="ECO:0000313" key="7">
    <source>
        <dbReference type="EMBL" id="KAK7006730.1"/>
    </source>
</evidence>
<dbReference type="InterPro" id="IPR008271">
    <property type="entry name" value="Ser/Thr_kinase_AS"/>
</dbReference>
<comment type="caution">
    <text evidence="7">The sequence shown here is derived from an EMBL/GenBank/DDBJ whole genome shotgun (WGS) entry which is preliminary data.</text>
</comment>
<feature type="compositionally biased region" description="Basic and acidic residues" evidence="5">
    <location>
        <begin position="328"/>
        <end position="363"/>
    </location>
</feature>
<feature type="compositionally biased region" description="Low complexity" evidence="5">
    <location>
        <begin position="216"/>
        <end position="237"/>
    </location>
</feature>
<dbReference type="PROSITE" id="PS50011">
    <property type="entry name" value="PROTEIN_KINASE_DOM"/>
    <property type="match status" value="1"/>
</dbReference>
<dbReference type="PANTHER" id="PTHR24347">
    <property type="entry name" value="SERINE/THREONINE-PROTEIN KINASE"/>
    <property type="match status" value="1"/>
</dbReference>
<keyword evidence="4" id="KW-0808">Transferase</keyword>
<dbReference type="PROSITE" id="PS00107">
    <property type="entry name" value="PROTEIN_KINASE_ATP"/>
    <property type="match status" value="1"/>
</dbReference>
<dbReference type="Proteomes" id="UP001362999">
    <property type="component" value="Unassembled WGS sequence"/>
</dbReference>
<proteinExistence type="inferred from homology"/>
<reference evidence="7 8" key="1">
    <citation type="journal article" date="2024" name="J Genomics">
        <title>Draft genome sequencing and assembly of Favolaschia claudopus CIRM-BRFM 2984 isolated from oak limbs.</title>
        <authorList>
            <person name="Navarro D."/>
            <person name="Drula E."/>
            <person name="Chaduli D."/>
            <person name="Cazenave R."/>
            <person name="Ahrendt S."/>
            <person name="Wang J."/>
            <person name="Lipzen A."/>
            <person name="Daum C."/>
            <person name="Barry K."/>
            <person name="Grigoriev I.V."/>
            <person name="Favel A."/>
            <person name="Rosso M.N."/>
            <person name="Martin F."/>
        </authorList>
    </citation>
    <scope>NUCLEOTIDE SEQUENCE [LARGE SCALE GENOMIC DNA]</scope>
    <source>
        <strain evidence="7 8">CIRM-BRFM 2984</strain>
    </source>
</reference>
<evidence type="ECO:0000256" key="3">
    <source>
        <dbReference type="PROSITE-ProRule" id="PRU10141"/>
    </source>
</evidence>
<keyword evidence="2 3" id="KW-0067">ATP-binding</keyword>
<dbReference type="AlphaFoldDB" id="A0AAW0AD09"/>
<dbReference type="CDD" id="cd05117">
    <property type="entry name" value="STKc_CAMK"/>
    <property type="match status" value="1"/>
</dbReference>
<dbReference type="Gene3D" id="3.30.200.20">
    <property type="entry name" value="Phosphorylase Kinase, domain 1"/>
    <property type="match status" value="1"/>
</dbReference>
<feature type="binding site" evidence="3">
    <location>
        <position position="34"/>
    </location>
    <ligand>
        <name>ATP</name>
        <dbReference type="ChEBI" id="CHEBI:30616"/>
    </ligand>
</feature>
<evidence type="ECO:0000256" key="4">
    <source>
        <dbReference type="RuleBase" id="RU000304"/>
    </source>
</evidence>
<accession>A0AAW0AD09</accession>
<feature type="region of interest" description="Disordered" evidence="5">
    <location>
        <begin position="328"/>
        <end position="381"/>
    </location>
</feature>
<dbReference type="SMART" id="SM00220">
    <property type="entry name" value="S_TKc"/>
    <property type="match status" value="1"/>
</dbReference>
<sequence length="381" mass="42181">MRCKYGTGKLLGEGTYADIREAINMDTGQVYACKIMEKRYMRDKWEMVNNEIEVLNRLSNDHPNIVTLHDYFESPNHLYLCFDLCKGGDLFSRISSKGPYPEAAAASLIHTILSAVQYIHDAGIVHGDLKPENLLFRTAADAAAHSGSDGIVIADFGLSRLVGENPRPIKSASGTLPYMAPETLRGAHGKPVDIWAMGVITYYILVGYPAFHRSLPSSSSPSPSSSSPSSAQSQSRQSTEEHNAAITEEHKSAILARDVRFPEEEWGGFSHAARGFVEACLVLEAGERPEAGELLRHSWLASIGRESPPNASRTEEMDLPPEVREVLDERLDGDRCEDDKTPTQKEIRRECDSRDSSSSDRHRTTLPRQRTEPASLERALS</sequence>
<feature type="region of interest" description="Disordered" evidence="5">
    <location>
        <begin position="216"/>
        <end position="243"/>
    </location>
</feature>
<dbReference type="GO" id="GO:0005524">
    <property type="term" value="F:ATP binding"/>
    <property type="evidence" value="ECO:0007669"/>
    <property type="project" value="UniProtKB-UniRule"/>
</dbReference>
<dbReference type="Pfam" id="PF00069">
    <property type="entry name" value="Pkinase"/>
    <property type="match status" value="1"/>
</dbReference>
<evidence type="ECO:0000259" key="6">
    <source>
        <dbReference type="PROSITE" id="PS50011"/>
    </source>
</evidence>
<evidence type="ECO:0000256" key="5">
    <source>
        <dbReference type="SAM" id="MobiDB-lite"/>
    </source>
</evidence>
<keyword evidence="1 3" id="KW-0547">Nucleotide-binding</keyword>
<evidence type="ECO:0000256" key="2">
    <source>
        <dbReference type="ARBA" id="ARBA00022840"/>
    </source>
</evidence>
<dbReference type="GO" id="GO:0004674">
    <property type="term" value="F:protein serine/threonine kinase activity"/>
    <property type="evidence" value="ECO:0007669"/>
    <property type="project" value="UniProtKB-KW"/>
</dbReference>